<dbReference type="EMBL" id="VDCQ01000069">
    <property type="protein sequence ID" value="TNJ61945.1"/>
    <property type="molecule type" value="Genomic_DNA"/>
</dbReference>
<dbReference type="InterPro" id="IPR006059">
    <property type="entry name" value="SBP"/>
</dbReference>
<gene>
    <name evidence="2" type="ORF">FE784_33345</name>
</gene>
<name>A0A5C4SZK7_9BACL</name>
<dbReference type="InterPro" id="IPR050490">
    <property type="entry name" value="Bact_solute-bd_prot1"/>
</dbReference>
<dbReference type="RefSeq" id="WP_139606579.1">
    <property type="nucleotide sequence ID" value="NZ_VDCQ01000069.1"/>
</dbReference>
<comment type="caution">
    <text evidence="2">The sequence shown here is derived from an EMBL/GenBank/DDBJ whole genome shotgun (WGS) entry which is preliminary data.</text>
</comment>
<evidence type="ECO:0000313" key="2">
    <source>
        <dbReference type="EMBL" id="TNJ61945.1"/>
    </source>
</evidence>
<evidence type="ECO:0000313" key="3">
    <source>
        <dbReference type="Proteomes" id="UP000307943"/>
    </source>
</evidence>
<evidence type="ECO:0000256" key="1">
    <source>
        <dbReference type="SAM" id="SignalP"/>
    </source>
</evidence>
<dbReference type="Proteomes" id="UP000307943">
    <property type="component" value="Unassembled WGS sequence"/>
</dbReference>
<keyword evidence="1" id="KW-0732">Signal</keyword>
<dbReference type="Gene3D" id="3.40.190.10">
    <property type="entry name" value="Periplasmic binding protein-like II"/>
    <property type="match status" value="1"/>
</dbReference>
<dbReference type="SUPFAM" id="SSF53850">
    <property type="entry name" value="Periplasmic binding protein-like II"/>
    <property type="match status" value="1"/>
</dbReference>
<feature type="signal peptide" evidence="1">
    <location>
        <begin position="1"/>
        <end position="29"/>
    </location>
</feature>
<protein>
    <submittedName>
        <fullName evidence="2">Extracellular solute-binding protein</fullName>
    </submittedName>
</protein>
<feature type="chain" id="PRO_5022777327" evidence="1">
    <location>
        <begin position="30"/>
        <end position="995"/>
    </location>
</feature>
<reference evidence="2 3" key="1">
    <citation type="submission" date="2019-05" db="EMBL/GenBank/DDBJ databases">
        <title>We sequenced the genome of Paenibacillus hemerocallicola KCTC 33185 for further insight into its adaptation and study the phylogeny of Paenibacillus.</title>
        <authorList>
            <person name="Narsing Rao M.P."/>
        </authorList>
    </citation>
    <scope>NUCLEOTIDE SEQUENCE [LARGE SCALE GENOMIC DNA]</scope>
    <source>
        <strain evidence="2 3">KCTC 33185</strain>
    </source>
</reference>
<dbReference type="AlphaFoldDB" id="A0A5C4SZK7"/>
<accession>A0A5C4SZK7</accession>
<dbReference type="Pfam" id="PF01547">
    <property type="entry name" value="SBP_bac_1"/>
    <property type="match status" value="1"/>
</dbReference>
<sequence>MALHLKRRKAAIAVWLAACLLAGEAVAPAARGSGETLAEKHRSANTLKPIAYASYTEQQLPAYDDAIAKLMAEGKRDTAGLRLSLPASAYSGYGGSASGTDAAAAAAPQLRTGIGDKREETLLWTEKTDWIEWTFDVPESGFYELELTYYPVEGSRTAIERSVSLDGAFPFNEAQRLTMPRLWGDQGTVTVNNQGDDVRPKQSEVPRWETARLTDGEGKYAEPLRFYAERGKRTLRMGRLREPVALAAVALVSPEPVPAYAELKKRYEANGLVPAKAEPVKVQAEQTAYKTDPSLRMETNSDPRVEPKADGYQRLNTMGGWRWRKGGQQIVWTFEVPETGLYRIGLKTGQWWGDGLPVYRRIEIDGTVPFRELQEYKFPYGRDWRLETLGDGSGEYEFALSKGTHTIRMTVQVGPYGEIVDSLNGTIRGIADLLRSIQMVTGSTPDPNYRYELEKRIPGLLGDVNKIGDELEGQMEKLRALTGRSPAIVHSLAGVRDQFRSMAANPDRIPGQLEDLAASQTKLGSWLLGLGDSPLALDYFWIAPAGAEKPVVRSNVWQRTAVMFKNFWRSFTKNYDQIGNTPDGSQTSIDVWVGNGREWAQLVKELADESFTPQSGIAVNVNTIPAGQLGVGHVNTLLLALSSGEAPDAAIGVDGTLPAEFAFRDAVVNLNRFEDYREAASWFLPGALIPFRYNGGDYALPETQDFNVLFYRKDLLAELGLGIPETWDDLLSMLPALQRSGMDAYVPSTIDPFLYQQGGSFYNADGSESGLSTPEAYQAFKKWTDLYTNYGVPIQADFFSRMRADKMPIGLAGYQMYVQLSTAAPELAGRWAIAPAPGTRRADGTIDRTSGGGLKASLIFKQSKRQAESWAFLKWWMSRETQAQFGRELESLLGVEARWNTANVAAFRELPWRKEDLAAFEEQWKWFREQPVVLGGYFTGRHLGNAWNRVVLSGQNPRESLEEAVKEIDKELRLKRQEYAVERPSGEKGGKREGD</sequence>
<dbReference type="PANTHER" id="PTHR43649">
    <property type="entry name" value="ARABINOSE-BINDING PROTEIN-RELATED"/>
    <property type="match status" value="1"/>
</dbReference>
<dbReference type="OrthoDB" id="383574at2"/>
<dbReference type="PANTHER" id="PTHR43649:SF27">
    <property type="entry name" value="EXTRACELLULAR SOLUTE-BINDING PROTEIN FAMILY 1"/>
    <property type="match status" value="1"/>
</dbReference>
<proteinExistence type="predicted"/>
<keyword evidence="3" id="KW-1185">Reference proteome</keyword>
<organism evidence="2 3">
    <name type="scientific">Paenibacillus hemerocallicola</name>
    <dbReference type="NCBI Taxonomy" id="1172614"/>
    <lineage>
        <taxon>Bacteria</taxon>
        <taxon>Bacillati</taxon>
        <taxon>Bacillota</taxon>
        <taxon>Bacilli</taxon>
        <taxon>Bacillales</taxon>
        <taxon>Paenibacillaceae</taxon>
        <taxon>Paenibacillus</taxon>
    </lineage>
</organism>
<dbReference type="Gene3D" id="2.60.120.260">
    <property type="entry name" value="Galactose-binding domain-like"/>
    <property type="match status" value="2"/>
</dbReference>